<protein>
    <submittedName>
        <fullName evidence="5">ABC transporter ATP-binding protein</fullName>
    </submittedName>
</protein>
<dbReference type="SUPFAM" id="SSF52540">
    <property type="entry name" value="P-loop containing nucleoside triphosphate hydrolases"/>
    <property type="match status" value="1"/>
</dbReference>
<evidence type="ECO:0000259" key="4">
    <source>
        <dbReference type="PROSITE" id="PS50893"/>
    </source>
</evidence>
<gene>
    <name evidence="5" type="ORF">C4886_14745</name>
</gene>
<dbReference type="EMBL" id="PSQG01000024">
    <property type="protein sequence ID" value="RCH42302.1"/>
    <property type="molecule type" value="Genomic_DNA"/>
</dbReference>
<dbReference type="Gene3D" id="3.40.50.300">
    <property type="entry name" value="P-loop containing nucleotide triphosphate hydrolases"/>
    <property type="match status" value="1"/>
</dbReference>
<feature type="domain" description="ABC transporter" evidence="4">
    <location>
        <begin position="2"/>
        <end position="227"/>
    </location>
</feature>
<dbReference type="PROSITE" id="PS50893">
    <property type="entry name" value="ABC_TRANSPORTER_2"/>
    <property type="match status" value="1"/>
</dbReference>
<organism evidence="5 6">
    <name type="scientific">Blautia obeum</name>
    <dbReference type="NCBI Taxonomy" id="40520"/>
    <lineage>
        <taxon>Bacteria</taxon>
        <taxon>Bacillati</taxon>
        <taxon>Bacillota</taxon>
        <taxon>Clostridia</taxon>
        <taxon>Lachnospirales</taxon>
        <taxon>Lachnospiraceae</taxon>
        <taxon>Blautia</taxon>
    </lineage>
</organism>
<keyword evidence="2" id="KW-0547">Nucleotide-binding</keyword>
<dbReference type="InterPro" id="IPR027417">
    <property type="entry name" value="P-loop_NTPase"/>
</dbReference>
<dbReference type="Pfam" id="PF00005">
    <property type="entry name" value="ABC_tran"/>
    <property type="match status" value="1"/>
</dbReference>
<reference evidence="5 6" key="1">
    <citation type="submission" date="2018-02" db="EMBL/GenBank/DDBJ databases">
        <title>Complete genome sequencing of Faecalibacterium prausnitzii strains isolated from the human gut.</title>
        <authorList>
            <person name="Fitzgerald B.C."/>
            <person name="Shkoporov A.N."/>
            <person name="Ross P.R."/>
            <person name="Hill C."/>
        </authorList>
    </citation>
    <scope>NUCLEOTIDE SEQUENCE [LARGE SCALE GENOMIC DNA]</scope>
    <source>
        <strain evidence="5 6">APC942/31-1</strain>
    </source>
</reference>
<dbReference type="SMART" id="SM00382">
    <property type="entry name" value="AAA"/>
    <property type="match status" value="1"/>
</dbReference>
<evidence type="ECO:0000256" key="3">
    <source>
        <dbReference type="ARBA" id="ARBA00022840"/>
    </source>
</evidence>
<dbReference type="PANTHER" id="PTHR42939:SF3">
    <property type="entry name" value="ABC TRANSPORTER ATP-BINDING COMPONENT"/>
    <property type="match status" value="1"/>
</dbReference>
<evidence type="ECO:0000256" key="2">
    <source>
        <dbReference type="ARBA" id="ARBA00022741"/>
    </source>
</evidence>
<evidence type="ECO:0000313" key="6">
    <source>
        <dbReference type="Proteomes" id="UP000253208"/>
    </source>
</evidence>
<dbReference type="InterPro" id="IPR003593">
    <property type="entry name" value="AAA+_ATPase"/>
</dbReference>
<dbReference type="AlphaFoldDB" id="A0A367FV16"/>
<comment type="caution">
    <text evidence="5">The sequence shown here is derived from an EMBL/GenBank/DDBJ whole genome shotgun (WGS) entry which is preliminary data.</text>
</comment>
<evidence type="ECO:0000256" key="1">
    <source>
        <dbReference type="ARBA" id="ARBA00022448"/>
    </source>
</evidence>
<dbReference type="Proteomes" id="UP000253208">
    <property type="component" value="Unassembled WGS sequence"/>
</dbReference>
<evidence type="ECO:0000313" key="5">
    <source>
        <dbReference type="EMBL" id="RCH42302.1"/>
    </source>
</evidence>
<dbReference type="InterPro" id="IPR051782">
    <property type="entry name" value="ABC_Transporter_VariousFunc"/>
</dbReference>
<dbReference type="GO" id="GO:0005524">
    <property type="term" value="F:ATP binding"/>
    <property type="evidence" value="ECO:0007669"/>
    <property type="project" value="UniProtKB-KW"/>
</dbReference>
<dbReference type="RefSeq" id="WP_114002685.1">
    <property type="nucleotide sequence ID" value="NZ_PSQG01000024.1"/>
</dbReference>
<dbReference type="CDD" id="cd03230">
    <property type="entry name" value="ABC_DR_subfamily_A"/>
    <property type="match status" value="1"/>
</dbReference>
<keyword evidence="3 5" id="KW-0067">ATP-binding</keyword>
<dbReference type="PANTHER" id="PTHR42939">
    <property type="entry name" value="ABC TRANSPORTER ATP-BINDING PROTEIN ALBC-RELATED"/>
    <property type="match status" value="1"/>
</dbReference>
<proteinExistence type="predicted"/>
<name>A0A367FV16_9FIRM</name>
<dbReference type="GO" id="GO:0016887">
    <property type="term" value="F:ATP hydrolysis activity"/>
    <property type="evidence" value="ECO:0007669"/>
    <property type="project" value="InterPro"/>
</dbReference>
<keyword evidence="1" id="KW-0813">Transport</keyword>
<accession>A0A367FV16</accession>
<dbReference type="InterPro" id="IPR003439">
    <property type="entry name" value="ABC_transporter-like_ATP-bd"/>
</dbReference>
<sequence>MLEIKGVKKSYGEFQLDCSLNVEKGRITGLVGENGAGKSTLFKAVLGLISYDAGEIKILGKIPEELSEKEKEELGVVLAETGFSGYLKGKDVEAVLAKLYPKFEAEKFHQMCEEYQIPLDKFIKEYSTGMKAKLNLIIALTHQAEFLMLDEPTAGLDVGARERMLDILREYMEEEPERSILISSHISSDLEHLCDDIYVIHKGKIVLHEAMDTILEKYAVLKVSEEQYQAVDKRYLLKEKKEFFGVACLTNEKQYYIENYPEIVVESGSLDQVILMLTGGER</sequence>